<reference evidence="1" key="1">
    <citation type="submission" date="2019-08" db="EMBL/GenBank/DDBJ databases">
        <authorList>
            <person name="Kucharzyk K."/>
            <person name="Murdoch R.W."/>
            <person name="Higgins S."/>
            <person name="Loffler F."/>
        </authorList>
    </citation>
    <scope>NUCLEOTIDE SEQUENCE</scope>
</reference>
<gene>
    <name evidence="1" type="primary">glcK_26</name>
    <name evidence="1" type="ORF">SDC9_176038</name>
</gene>
<proteinExistence type="predicted"/>
<name>A0A645GQY5_9ZZZZ</name>
<dbReference type="EC" id="2.7.1.2" evidence="1"/>
<dbReference type="AlphaFoldDB" id="A0A645GQY5"/>
<dbReference type="InterPro" id="IPR000600">
    <property type="entry name" value="ROK"/>
</dbReference>
<dbReference type="InterPro" id="IPR043129">
    <property type="entry name" value="ATPase_NBD"/>
</dbReference>
<dbReference type="GO" id="GO:0004340">
    <property type="term" value="F:glucokinase activity"/>
    <property type="evidence" value="ECO:0007669"/>
    <property type="project" value="UniProtKB-EC"/>
</dbReference>
<dbReference type="Pfam" id="PF00480">
    <property type="entry name" value="ROK"/>
    <property type="match status" value="1"/>
</dbReference>
<protein>
    <submittedName>
        <fullName evidence="1">Glucokinase</fullName>
        <ecNumber evidence="1">2.7.1.2</ecNumber>
    </submittedName>
</protein>
<evidence type="ECO:0000313" key="1">
    <source>
        <dbReference type="EMBL" id="MPN28596.1"/>
    </source>
</evidence>
<organism evidence="1">
    <name type="scientific">bioreactor metagenome</name>
    <dbReference type="NCBI Taxonomy" id="1076179"/>
    <lineage>
        <taxon>unclassified sequences</taxon>
        <taxon>metagenomes</taxon>
        <taxon>ecological metagenomes</taxon>
    </lineage>
</organism>
<accession>A0A645GQY5</accession>
<dbReference type="SUPFAM" id="SSF53067">
    <property type="entry name" value="Actin-like ATPase domain"/>
    <property type="match status" value="1"/>
</dbReference>
<keyword evidence="1" id="KW-0808">Transferase</keyword>
<dbReference type="PANTHER" id="PTHR18964">
    <property type="entry name" value="ROK (REPRESSOR, ORF, KINASE) FAMILY"/>
    <property type="match status" value="1"/>
</dbReference>
<comment type="caution">
    <text evidence="1">The sequence shown here is derived from an EMBL/GenBank/DDBJ whole genome shotgun (WGS) entry which is preliminary data.</text>
</comment>
<dbReference type="Gene3D" id="3.30.420.40">
    <property type="match status" value="1"/>
</dbReference>
<keyword evidence="1" id="KW-0418">Kinase</keyword>
<dbReference type="PANTHER" id="PTHR18964:SF149">
    <property type="entry name" value="BIFUNCTIONAL UDP-N-ACETYLGLUCOSAMINE 2-EPIMERASE_N-ACETYLMANNOSAMINE KINASE"/>
    <property type="match status" value="1"/>
</dbReference>
<dbReference type="EMBL" id="VSSQ01078952">
    <property type="protein sequence ID" value="MPN28596.1"/>
    <property type="molecule type" value="Genomic_DNA"/>
</dbReference>
<sequence length="160" mass="17456">MVIDINHFDENLPIYRNGTVEELLGKYAIIRCATEIIKKQQYSESLLNSAEFIGNKEEIDVSDISKAANLGDKAALECFNLIGKYLGITIASLANIFDISNFIIGGGISQSDIIINAARKISKERSLPPVSARINVETARYLNDTGIIGAALLGKLEILK</sequence>